<dbReference type="GO" id="GO:0046872">
    <property type="term" value="F:metal ion binding"/>
    <property type="evidence" value="ECO:0007669"/>
    <property type="project" value="UniProtKB-KW"/>
</dbReference>
<dbReference type="InterPro" id="IPR036909">
    <property type="entry name" value="Cyt_c-like_dom_sf"/>
</dbReference>
<feature type="compositionally biased region" description="Basic residues" evidence="5">
    <location>
        <begin position="10"/>
        <end position="21"/>
    </location>
</feature>
<dbReference type="PROSITE" id="PS51007">
    <property type="entry name" value="CYTC"/>
    <property type="match status" value="1"/>
</dbReference>
<dbReference type="SUPFAM" id="SSF46626">
    <property type="entry name" value="Cytochrome c"/>
    <property type="match status" value="1"/>
</dbReference>
<sequence>MNRINEPVMKQRRQPSRRRNRALSGPRYATLAATAIAACTAFAGLQSRAADAPAYDDERWVRPGDGRPFPASATHANEFGSISTLSLGGPVDTRGHAFFTPLGVNGRACVSCHQPADGMSISVETIRRQWETTQGKDPLFSAIDGSNCPHLPQGDKASHSLLLQRGLFRIFRPWPPQAADGAVIEPQFTIEVVRDPTGCNTHPRYGLASPSPTISVYRRPRPVANVKYLTAVGFPFEPKNGLPLPVDAETSLPMSGNLMSDGRNGTLKLQALEAMRTHLEVSGTPSSDQVRQILDFEATIFSAQSHDRFGGSLAVAGAQGGPEFLAQFEAGALQGGVQPIWSEFRAWRDLPAAPAEDPAQREFRKSVARGAESFATRTFLIWDAAGITSMGFGNPVRNTCAFCHNMQRTGLDVAPGQVDLGTTNEPFANPAPDLPLFKLTCKDGHRPHPHLGRIVYTQDPGFALTTGRCMDIGKITIQQMRGLAARAPYFSNGSAATLREIIDFYDRRYNIGYSEQEKQDLVNLMSVL</sequence>
<organism evidence="8 9">
    <name type="scientific">Povalibacter uvarum</name>
    <dbReference type="NCBI Taxonomy" id="732238"/>
    <lineage>
        <taxon>Bacteria</taxon>
        <taxon>Pseudomonadati</taxon>
        <taxon>Pseudomonadota</taxon>
        <taxon>Gammaproteobacteria</taxon>
        <taxon>Steroidobacterales</taxon>
        <taxon>Steroidobacteraceae</taxon>
        <taxon>Povalibacter</taxon>
    </lineage>
</organism>
<dbReference type="GO" id="GO:0009055">
    <property type="term" value="F:electron transfer activity"/>
    <property type="evidence" value="ECO:0007669"/>
    <property type="project" value="InterPro"/>
</dbReference>
<dbReference type="PANTHER" id="PTHR30600:SF9">
    <property type="entry name" value="BLR7738 PROTEIN"/>
    <property type="match status" value="1"/>
</dbReference>
<dbReference type="AlphaFoldDB" id="A0A841HM34"/>
<evidence type="ECO:0000256" key="2">
    <source>
        <dbReference type="ARBA" id="ARBA00022723"/>
    </source>
</evidence>
<name>A0A841HM34_9GAMM</name>
<keyword evidence="9" id="KW-1185">Reference proteome</keyword>
<reference evidence="8 9" key="1">
    <citation type="submission" date="2020-08" db="EMBL/GenBank/DDBJ databases">
        <title>Genomic Encyclopedia of Type Strains, Phase IV (KMG-IV): sequencing the most valuable type-strain genomes for metagenomic binning, comparative biology and taxonomic classification.</title>
        <authorList>
            <person name="Goeker M."/>
        </authorList>
    </citation>
    <scope>NUCLEOTIDE SEQUENCE [LARGE SCALE GENOMIC DNA]</scope>
    <source>
        <strain evidence="8 9">DSM 26723</strain>
    </source>
</reference>
<feature type="domain" description="Cytochrome c" evidence="7">
    <location>
        <begin position="365"/>
        <end position="528"/>
    </location>
</feature>
<keyword evidence="6" id="KW-0732">Signal</keyword>
<keyword evidence="3 4" id="KW-0408">Iron</keyword>
<evidence type="ECO:0000313" key="9">
    <source>
        <dbReference type="Proteomes" id="UP000588068"/>
    </source>
</evidence>
<dbReference type="GO" id="GO:0004130">
    <property type="term" value="F:cytochrome-c peroxidase activity"/>
    <property type="evidence" value="ECO:0007669"/>
    <property type="project" value="TreeGrafter"/>
</dbReference>
<proteinExistence type="predicted"/>
<evidence type="ECO:0000313" key="8">
    <source>
        <dbReference type="EMBL" id="MBB6093813.1"/>
    </source>
</evidence>
<protein>
    <recommendedName>
        <fullName evidence="7">Cytochrome c domain-containing protein</fullName>
    </recommendedName>
</protein>
<keyword evidence="2 4" id="KW-0479">Metal-binding</keyword>
<gene>
    <name evidence="8" type="ORF">HNQ60_002694</name>
</gene>
<evidence type="ECO:0000256" key="3">
    <source>
        <dbReference type="ARBA" id="ARBA00023004"/>
    </source>
</evidence>
<dbReference type="GO" id="GO:0020037">
    <property type="term" value="F:heme binding"/>
    <property type="evidence" value="ECO:0007669"/>
    <property type="project" value="InterPro"/>
</dbReference>
<accession>A0A841HM34</accession>
<evidence type="ECO:0000256" key="6">
    <source>
        <dbReference type="SAM" id="SignalP"/>
    </source>
</evidence>
<evidence type="ECO:0000256" key="5">
    <source>
        <dbReference type="SAM" id="MobiDB-lite"/>
    </source>
</evidence>
<feature type="region of interest" description="Disordered" evidence="5">
    <location>
        <begin position="1"/>
        <end position="25"/>
    </location>
</feature>
<evidence type="ECO:0000259" key="7">
    <source>
        <dbReference type="PROSITE" id="PS51007"/>
    </source>
</evidence>
<dbReference type="EMBL" id="JACHHZ010000003">
    <property type="protein sequence ID" value="MBB6093813.1"/>
    <property type="molecule type" value="Genomic_DNA"/>
</dbReference>
<feature type="signal peptide" evidence="6">
    <location>
        <begin position="1"/>
        <end position="43"/>
    </location>
</feature>
<comment type="caution">
    <text evidence="8">The sequence shown here is derived from an EMBL/GenBank/DDBJ whole genome shotgun (WGS) entry which is preliminary data.</text>
</comment>
<feature type="chain" id="PRO_5032498068" description="Cytochrome c domain-containing protein" evidence="6">
    <location>
        <begin position="44"/>
        <end position="528"/>
    </location>
</feature>
<dbReference type="Proteomes" id="UP000588068">
    <property type="component" value="Unassembled WGS sequence"/>
</dbReference>
<dbReference type="InterPro" id="IPR009056">
    <property type="entry name" value="Cyt_c-like_dom"/>
</dbReference>
<dbReference type="PANTHER" id="PTHR30600">
    <property type="entry name" value="CYTOCHROME C PEROXIDASE-RELATED"/>
    <property type="match status" value="1"/>
</dbReference>
<dbReference type="RefSeq" id="WP_184332538.1">
    <property type="nucleotide sequence ID" value="NZ_JACHHZ010000003.1"/>
</dbReference>
<dbReference type="InterPro" id="IPR051395">
    <property type="entry name" value="Cytochrome_c_Peroxidase/MauG"/>
</dbReference>
<dbReference type="Gene3D" id="1.10.760.10">
    <property type="entry name" value="Cytochrome c-like domain"/>
    <property type="match status" value="1"/>
</dbReference>
<evidence type="ECO:0000256" key="4">
    <source>
        <dbReference type="PROSITE-ProRule" id="PRU00433"/>
    </source>
</evidence>
<keyword evidence="1 4" id="KW-0349">Heme</keyword>
<evidence type="ECO:0000256" key="1">
    <source>
        <dbReference type="ARBA" id="ARBA00022617"/>
    </source>
</evidence>